<feature type="binding site" evidence="8">
    <location>
        <begin position="76"/>
        <end position="77"/>
    </location>
    <ligand>
        <name>substrate</name>
    </ligand>
</feature>
<dbReference type="SUPFAM" id="SSF53681">
    <property type="entry name" value="Aspartate/glutamate racemase"/>
    <property type="match status" value="2"/>
</dbReference>
<dbReference type="GO" id="GO:0009252">
    <property type="term" value="P:peptidoglycan biosynthetic process"/>
    <property type="evidence" value="ECO:0007669"/>
    <property type="project" value="UniProtKB-UniRule"/>
</dbReference>
<feature type="binding site" evidence="8">
    <location>
        <begin position="44"/>
        <end position="45"/>
    </location>
    <ligand>
        <name>substrate</name>
    </ligand>
</feature>
<feature type="binding site" evidence="8">
    <location>
        <begin position="12"/>
        <end position="13"/>
    </location>
    <ligand>
        <name>substrate</name>
    </ligand>
</feature>
<accession>A0A414PZA4</accession>
<comment type="caution">
    <text evidence="9">The sequence shown here is derived from an EMBL/GenBank/DDBJ whole genome shotgun (WGS) entry which is preliminary data.</text>
</comment>
<dbReference type="GO" id="GO:0008881">
    <property type="term" value="F:glutamate racemase activity"/>
    <property type="evidence" value="ECO:0007669"/>
    <property type="project" value="UniProtKB-UniRule"/>
</dbReference>
<evidence type="ECO:0000256" key="8">
    <source>
        <dbReference type="HAMAP-Rule" id="MF_00258"/>
    </source>
</evidence>
<evidence type="ECO:0000256" key="6">
    <source>
        <dbReference type="ARBA" id="ARBA00023316"/>
    </source>
</evidence>
<dbReference type="Gene3D" id="3.40.50.1860">
    <property type="match status" value="2"/>
</dbReference>
<evidence type="ECO:0000256" key="1">
    <source>
        <dbReference type="ARBA" id="ARBA00001602"/>
    </source>
</evidence>
<dbReference type="AlphaFoldDB" id="A0A414PZA4"/>
<dbReference type="FunFam" id="3.40.50.1860:FF:000002">
    <property type="entry name" value="Glutamate racemase"/>
    <property type="match status" value="1"/>
</dbReference>
<feature type="active site" description="Proton donor/acceptor" evidence="8">
    <location>
        <position position="75"/>
    </location>
</feature>
<gene>
    <name evidence="8" type="primary">murI</name>
    <name evidence="9" type="ORF">DW663_03670</name>
</gene>
<evidence type="ECO:0000313" key="9">
    <source>
        <dbReference type="EMBL" id="RHF73895.1"/>
    </source>
</evidence>
<reference evidence="9 10" key="1">
    <citation type="submission" date="2018-08" db="EMBL/GenBank/DDBJ databases">
        <title>A genome reference for cultivated species of the human gut microbiota.</title>
        <authorList>
            <person name="Zou Y."/>
            <person name="Xue W."/>
            <person name="Luo G."/>
        </authorList>
    </citation>
    <scope>NUCLEOTIDE SEQUENCE [LARGE SCALE GENOMIC DNA]</scope>
    <source>
        <strain evidence="9 10">AM25-1</strain>
    </source>
</reference>
<dbReference type="EMBL" id="QRHL01000003">
    <property type="protein sequence ID" value="RHF73895.1"/>
    <property type="molecule type" value="Genomic_DNA"/>
</dbReference>
<organism evidence="9 10">
    <name type="scientific">Fusobacterium mortiferum</name>
    <dbReference type="NCBI Taxonomy" id="850"/>
    <lineage>
        <taxon>Bacteria</taxon>
        <taxon>Fusobacteriati</taxon>
        <taxon>Fusobacteriota</taxon>
        <taxon>Fusobacteriia</taxon>
        <taxon>Fusobacteriales</taxon>
        <taxon>Fusobacteriaceae</taxon>
        <taxon>Fusobacterium</taxon>
    </lineage>
</organism>
<dbReference type="NCBIfam" id="TIGR00067">
    <property type="entry name" value="glut_race"/>
    <property type="match status" value="1"/>
</dbReference>
<dbReference type="UniPathway" id="UPA00219"/>
<comment type="pathway">
    <text evidence="8">Cell wall biogenesis; peptidoglycan biosynthesis.</text>
</comment>
<dbReference type="InterPro" id="IPR015942">
    <property type="entry name" value="Asp/Glu/hydantoin_racemase"/>
</dbReference>
<dbReference type="RefSeq" id="WP_118234118.1">
    <property type="nucleotide sequence ID" value="NZ_CAEUHP010000001.1"/>
</dbReference>
<dbReference type="InterPro" id="IPR001920">
    <property type="entry name" value="Asp/Glu_race"/>
</dbReference>
<dbReference type="PROSITE" id="PS00924">
    <property type="entry name" value="ASP_GLU_RACEMASE_2"/>
    <property type="match status" value="1"/>
</dbReference>
<dbReference type="GO" id="GO:0071555">
    <property type="term" value="P:cell wall organization"/>
    <property type="evidence" value="ECO:0007669"/>
    <property type="project" value="UniProtKB-KW"/>
</dbReference>
<feature type="binding site" evidence="8">
    <location>
        <begin position="186"/>
        <end position="187"/>
    </location>
    <ligand>
        <name>substrate</name>
    </ligand>
</feature>
<dbReference type="InterPro" id="IPR004391">
    <property type="entry name" value="Glu_race"/>
</dbReference>
<dbReference type="PANTHER" id="PTHR21198:SF2">
    <property type="entry name" value="GLUTAMATE RACEMASE"/>
    <property type="match status" value="1"/>
</dbReference>
<dbReference type="Pfam" id="PF01177">
    <property type="entry name" value="Asp_Glu_race"/>
    <property type="match status" value="1"/>
</dbReference>
<evidence type="ECO:0000256" key="7">
    <source>
        <dbReference type="ARBA" id="ARBA00070053"/>
    </source>
</evidence>
<keyword evidence="4 8" id="KW-0573">Peptidoglycan synthesis</keyword>
<dbReference type="GO" id="GO:0008360">
    <property type="term" value="P:regulation of cell shape"/>
    <property type="evidence" value="ECO:0007669"/>
    <property type="project" value="UniProtKB-KW"/>
</dbReference>
<keyword evidence="5 8" id="KW-0413">Isomerase</keyword>
<sequence>MKLEKQSIGVFDSGVGGTTVLKEILSILPNENIFYYGDSKNSPYGQKSAEEIRELCYKILDFFIANECKAVVVACNTATAAALDSLKNRYSIPIIGVIDAGVKRALKVSSNNKINILATPFTVSSKAYITKFNKISKNISVTQEGCPEFCTMIETGWETHKDRYELLKNHIDNLSKEADTLILGCTHYPIIREDIEKYFSGKIVDPARETALELYSLLKLSDSLNTSDKKGRVDFFVSGNKERFKKIAEKFLGFEIKNIYSV</sequence>
<evidence type="ECO:0000256" key="4">
    <source>
        <dbReference type="ARBA" id="ARBA00022984"/>
    </source>
</evidence>
<proteinExistence type="inferred from homology"/>
<comment type="function">
    <text evidence="8">Provides the (R)-glutamate required for cell wall biosynthesis.</text>
</comment>
<feature type="active site" description="Proton donor/acceptor" evidence="8">
    <location>
        <position position="185"/>
    </location>
</feature>
<dbReference type="PROSITE" id="PS00923">
    <property type="entry name" value="ASP_GLU_RACEMASE_1"/>
    <property type="match status" value="1"/>
</dbReference>
<comment type="similarity">
    <text evidence="8">Belongs to the aspartate/glutamate racemases family.</text>
</comment>
<dbReference type="Proteomes" id="UP000284676">
    <property type="component" value="Unassembled WGS sequence"/>
</dbReference>
<evidence type="ECO:0000256" key="5">
    <source>
        <dbReference type="ARBA" id="ARBA00023235"/>
    </source>
</evidence>
<dbReference type="EC" id="5.1.1.3" evidence="2 8"/>
<protein>
    <recommendedName>
        <fullName evidence="7 8">Glutamate racemase</fullName>
        <ecNumber evidence="2 8">5.1.1.3</ecNumber>
    </recommendedName>
</protein>
<evidence type="ECO:0000256" key="2">
    <source>
        <dbReference type="ARBA" id="ARBA00013090"/>
    </source>
</evidence>
<name>A0A414PZA4_FUSMR</name>
<dbReference type="HAMAP" id="MF_00258">
    <property type="entry name" value="Glu_racemase"/>
    <property type="match status" value="1"/>
</dbReference>
<dbReference type="InterPro" id="IPR018187">
    <property type="entry name" value="Asp/Glu_racemase_AS_1"/>
</dbReference>
<dbReference type="PANTHER" id="PTHR21198">
    <property type="entry name" value="GLUTAMATE RACEMASE"/>
    <property type="match status" value="1"/>
</dbReference>
<dbReference type="InterPro" id="IPR033134">
    <property type="entry name" value="Asp/Glu_racemase_AS_2"/>
</dbReference>
<keyword evidence="3 8" id="KW-0133">Cell shape</keyword>
<keyword evidence="6 8" id="KW-0961">Cell wall biogenesis/degradation</keyword>
<evidence type="ECO:0000256" key="3">
    <source>
        <dbReference type="ARBA" id="ARBA00022960"/>
    </source>
</evidence>
<evidence type="ECO:0000313" key="10">
    <source>
        <dbReference type="Proteomes" id="UP000284676"/>
    </source>
</evidence>
<comment type="catalytic activity">
    <reaction evidence="1 8">
        <text>L-glutamate = D-glutamate</text>
        <dbReference type="Rhea" id="RHEA:12813"/>
        <dbReference type="ChEBI" id="CHEBI:29985"/>
        <dbReference type="ChEBI" id="CHEBI:29986"/>
        <dbReference type="EC" id="5.1.1.3"/>
    </reaction>
</comment>